<dbReference type="Proteomes" id="UP001163324">
    <property type="component" value="Chromosome 8"/>
</dbReference>
<evidence type="ECO:0000313" key="1">
    <source>
        <dbReference type="EMBL" id="KAI9896880.1"/>
    </source>
</evidence>
<reference evidence="1" key="1">
    <citation type="submission" date="2022-10" db="EMBL/GenBank/DDBJ databases">
        <title>Complete Genome of Trichothecium roseum strain YXFP-22015, a Plant Pathogen Isolated from Citrus.</title>
        <authorList>
            <person name="Wang Y."/>
            <person name="Zhu L."/>
        </authorList>
    </citation>
    <scope>NUCLEOTIDE SEQUENCE</scope>
    <source>
        <strain evidence="1">YXFP-22015</strain>
    </source>
</reference>
<name>A0ACC0UT38_9HYPO</name>
<organism evidence="1 2">
    <name type="scientific">Trichothecium roseum</name>
    <dbReference type="NCBI Taxonomy" id="47278"/>
    <lineage>
        <taxon>Eukaryota</taxon>
        <taxon>Fungi</taxon>
        <taxon>Dikarya</taxon>
        <taxon>Ascomycota</taxon>
        <taxon>Pezizomycotina</taxon>
        <taxon>Sordariomycetes</taxon>
        <taxon>Hypocreomycetidae</taxon>
        <taxon>Hypocreales</taxon>
        <taxon>Hypocreales incertae sedis</taxon>
        <taxon>Trichothecium</taxon>
    </lineage>
</organism>
<keyword evidence="2" id="KW-1185">Reference proteome</keyword>
<gene>
    <name evidence="1" type="ORF">N3K66_007902</name>
</gene>
<evidence type="ECO:0000313" key="2">
    <source>
        <dbReference type="Proteomes" id="UP001163324"/>
    </source>
</evidence>
<dbReference type="EMBL" id="CM047947">
    <property type="protein sequence ID" value="KAI9896880.1"/>
    <property type="molecule type" value="Genomic_DNA"/>
</dbReference>
<protein>
    <submittedName>
        <fullName evidence="1">Uncharacterized protein</fullName>
    </submittedName>
</protein>
<sequence length="524" mass="58991">MVPWGTLFGAFVLYRAGLIIYRLYLSPLAKFPGPKLAAATSWYCAYHDIVRGGQYIWVIEEMHRKYGPIVRTMPGVLHVNDPAFLEKLYSQSPSTRRERAQTTLNLFQNDKSVLPTRDHDLHRRRRAIISRFFSQGNVRRLIPAINETLADLLGRLEEWSRTDEPIVIGNAYRAATKDVIQSYALGEGRKFLHMKDFNAPFFDVLSPERLTHVGVHFHWVLVVMAKLPPSIIVTLSPHVIGFITFLDGLAEQIEKIRNETEVSESKTIFHEILASNAPEVEKRTDRLVDEAMVLTIAGADTTALTMVALTYHVLADPDVYARLRAELESVMPDASQFPDPIKLDTLPYLNAVIEESLRLYPSGTHRQDRTAPDDDLVFEYPGGPDGYGSSGRGGRKSLVIPAGTAVGMTAPIFNRHPAIYDDPGSFRPERYLENPRLHRRHLTFSKGARQCLGMSLAYQELQTFTAGLFRKYGVYDPQLGPGRQAGPTMELFETGIEDVKMWADFVTPGLRPGSKGVQIKIRQD</sequence>
<comment type="caution">
    <text evidence="1">The sequence shown here is derived from an EMBL/GenBank/DDBJ whole genome shotgun (WGS) entry which is preliminary data.</text>
</comment>
<accession>A0ACC0UT38</accession>
<proteinExistence type="predicted"/>